<feature type="compositionally biased region" description="Low complexity" evidence="3">
    <location>
        <begin position="17"/>
        <end position="32"/>
    </location>
</feature>
<keyword evidence="1 2" id="KW-0949">S-adenosyl-L-methionine</keyword>
<keyword evidence="2" id="KW-0808">Transferase</keyword>
<dbReference type="Proteomes" id="UP000000763">
    <property type="component" value="Chromosome 4"/>
</dbReference>
<dbReference type="InterPro" id="IPR029063">
    <property type="entry name" value="SAM-dependent_MTases_sf"/>
</dbReference>
<feature type="non-terminal residue" evidence="4">
    <location>
        <position position="1"/>
    </location>
</feature>
<dbReference type="PANTHER" id="PTHR11006:SF70">
    <property type="entry name" value="PROTEIN ARGININE N-METHYLTRANSFERASE 6.1-RELATED"/>
    <property type="match status" value="1"/>
</dbReference>
<accession>C7J202</accession>
<dbReference type="KEGG" id="dosa:Os04g0677066"/>
<evidence type="ECO:0000313" key="5">
    <source>
        <dbReference type="Proteomes" id="UP000000763"/>
    </source>
</evidence>
<dbReference type="AlphaFoldDB" id="C7J202"/>
<keyword evidence="2" id="KW-0489">Methyltransferase</keyword>
<dbReference type="CDD" id="cd02440">
    <property type="entry name" value="AdoMet_MTases"/>
    <property type="match status" value="1"/>
</dbReference>
<dbReference type="Gene3D" id="3.40.50.150">
    <property type="entry name" value="Vaccinia Virus protein VP39"/>
    <property type="match status" value="1"/>
</dbReference>
<organism evidence="4 5">
    <name type="scientific">Oryza sativa subsp. japonica</name>
    <name type="common">Rice</name>
    <dbReference type="NCBI Taxonomy" id="39947"/>
    <lineage>
        <taxon>Eukaryota</taxon>
        <taxon>Viridiplantae</taxon>
        <taxon>Streptophyta</taxon>
        <taxon>Embryophyta</taxon>
        <taxon>Tracheophyta</taxon>
        <taxon>Spermatophyta</taxon>
        <taxon>Magnoliopsida</taxon>
        <taxon>Liliopsida</taxon>
        <taxon>Poales</taxon>
        <taxon>Poaceae</taxon>
        <taxon>BOP clade</taxon>
        <taxon>Oryzoideae</taxon>
        <taxon>Oryzeae</taxon>
        <taxon>Oryzinae</taxon>
        <taxon>Oryza</taxon>
        <taxon>Oryza sativa</taxon>
    </lineage>
</organism>
<evidence type="ECO:0000313" key="4">
    <source>
        <dbReference type="EMBL" id="BAH92873.1"/>
    </source>
</evidence>
<dbReference type="SUPFAM" id="SSF53335">
    <property type="entry name" value="S-adenosyl-L-methionine-dependent methyltransferases"/>
    <property type="match status" value="1"/>
</dbReference>
<dbReference type="Pfam" id="PF06325">
    <property type="entry name" value="PrmA"/>
    <property type="match status" value="1"/>
</dbReference>
<feature type="region of interest" description="Disordered" evidence="3">
    <location>
        <begin position="1"/>
        <end position="32"/>
    </location>
</feature>
<evidence type="ECO:0000256" key="3">
    <source>
        <dbReference type="SAM" id="MobiDB-lite"/>
    </source>
</evidence>
<dbReference type="EMBL" id="AP008210">
    <property type="protein sequence ID" value="BAH92873.1"/>
    <property type="molecule type" value="Genomic_DNA"/>
</dbReference>
<sequence>SHLNGHSPLARRCPRLSAASPPATGDSDAAAAAADAPLAEHDRIYFQSYSHIGIHEAMIKDRVRTDAYRSAIMHHQKFIEGKVVMDVGCGTGILSVFCARAGAKCVYAVEASEMATQAREIVKANNLDDKVVVVHGRVEVRFCIYVFFGYMYSLNP</sequence>
<dbReference type="InterPro" id="IPR025799">
    <property type="entry name" value="Arg_MeTrfase"/>
</dbReference>
<reference evidence="4 5" key="1">
    <citation type="journal article" date="2005" name="Nature">
        <title>The map-based sequence of the rice genome.</title>
        <authorList>
            <consortium name="International rice genome sequencing project (IRGSP)"/>
            <person name="Matsumoto T."/>
            <person name="Wu J."/>
            <person name="Kanamori H."/>
            <person name="Katayose Y."/>
            <person name="Fujisawa M."/>
            <person name="Namiki N."/>
            <person name="Mizuno H."/>
            <person name="Yamamoto K."/>
            <person name="Antonio B.A."/>
            <person name="Baba T."/>
            <person name="Sakata K."/>
            <person name="Nagamura Y."/>
            <person name="Aoki H."/>
            <person name="Arikawa K."/>
            <person name="Arita K."/>
            <person name="Bito T."/>
            <person name="Chiden Y."/>
            <person name="Fujitsuka N."/>
            <person name="Fukunaka R."/>
            <person name="Hamada M."/>
            <person name="Harada C."/>
            <person name="Hayashi A."/>
            <person name="Hijishita S."/>
            <person name="Honda M."/>
            <person name="Hosokawa S."/>
            <person name="Ichikawa Y."/>
            <person name="Idonuma A."/>
            <person name="Iijima M."/>
            <person name="Ikeda M."/>
            <person name="Ikeno M."/>
            <person name="Ito K."/>
            <person name="Ito S."/>
            <person name="Ito T."/>
            <person name="Ito Y."/>
            <person name="Ito Y."/>
            <person name="Iwabuchi A."/>
            <person name="Kamiya K."/>
            <person name="Karasawa W."/>
            <person name="Kurita K."/>
            <person name="Katagiri S."/>
            <person name="Kikuta A."/>
            <person name="Kobayashi H."/>
            <person name="Kobayashi N."/>
            <person name="Machita K."/>
            <person name="Maehara T."/>
            <person name="Masukawa M."/>
            <person name="Mizubayashi T."/>
            <person name="Mukai Y."/>
            <person name="Nagasaki H."/>
            <person name="Nagata Y."/>
            <person name="Naito S."/>
            <person name="Nakashima M."/>
            <person name="Nakama Y."/>
            <person name="Nakamichi Y."/>
            <person name="Nakamura M."/>
            <person name="Meguro A."/>
            <person name="Negishi M."/>
            <person name="Ohta I."/>
            <person name="Ohta T."/>
            <person name="Okamoto M."/>
            <person name="Ono N."/>
            <person name="Saji S."/>
            <person name="Sakaguchi M."/>
            <person name="Sakai K."/>
            <person name="Shibata M."/>
            <person name="Shimokawa T."/>
            <person name="Song J."/>
            <person name="Takazaki Y."/>
            <person name="Terasawa K."/>
            <person name="Tsugane M."/>
            <person name="Tsuji K."/>
            <person name="Ueda S."/>
            <person name="Waki K."/>
            <person name="Yamagata H."/>
            <person name="Yamamoto M."/>
            <person name="Yamamoto S."/>
            <person name="Yamane H."/>
            <person name="Yoshiki S."/>
            <person name="Yoshihara R."/>
            <person name="Yukawa K."/>
            <person name="Zhong H."/>
            <person name="Yano M."/>
            <person name="Yuan Q."/>
            <person name="Ouyang S."/>
            <person name="Liu J."/>
            <person name="Jones K.M."/>
            <person name="Gansberger K."/>
            <person name="Moffat K."/>
            <person name="Hill J."/>
            <person name="Bera J."/>
            <person name="Fadrosh D."/>
            <person name="Jin S."/>
            <person name="Johri S."/>
            <person name="Kim M."/>
            <person name="Overton L."/>
            <person name="Reardon M."/>
            <person name="Tsitrin T."/>
            <person name="Vuong H."/>
            <person name="Weaver B."/>
            <person name="Ciecko A."/>
            <person name="Tallon L."/>
            <person name="Jackson J."/>
            <person name="Pai G."/>
            <person name="Aken S.V."/>
            <person name="Utterback T."/>
            <person name="Reidmuller S."/>
            <person name="Feldblyum T."/>
            <person name="Hsiao J."/>
            <person name="Zismann V."/>
            <person name="Iobst S."/>
            <person name="de Vazeille A.R."/>
            <person name="Buell C.R."/>
            <person name="Ying K."/>
            <person name="Li Y."/>
            <person name="Lu T."/>
            <person name="Huang Y."/>
            <person name="Zhao Q."/>
            <person name="Feng Q."/>
            <person name="Zhang L."/>
            <person name="Zhu J."/>
            <person name="Weng Q."/>
            <person name="Mu J."/>
            <person name="Lu Y."/>
            <person name="Fan D."/>
            <person name="Liu Y."/>
            <person name="Guan J."/>
            <person name="Zhang Y."/>
            <person name="Yu S."/>
            <person name="Liu X."/>
            <person name="Zhang Y."/>
            <person name="Hong G."/>
            <person name="Han B."/>
            <person name="Choisne N."/>
            <person name="Demange N."/>
            <person name="Orjeda G."/>
            <person name="Samain S."/>
            <person name="Cattolico L."/>
            <person name="Pelletier E."/>
            <person name="Couloux A."/>
            <person name="Segurens B."/>
            <person name="Wincker P."/>
            <person name="D'Hont A."/>
            <person name="Scarpelli C."/>
            <person name="Weissenbach J."/>
            <person name="Salanoubat M."/>
            <person name="Quetier F."/>
            <person name="Yu Y."/>
            <person name="Kim H.R."/>
            <person name="Rambo T."/>
            <person name="Currie J."/>
            <person name="Collura K."/>
            <person name="Luo M."/>
            <person name="Yang T."/>
            <person name="Ammiraju J.S.S."/>
            <person name="Engler F."/>
            <person name="Soderlund C."/>
            <person name="Wing R.A."/>
            <person name="Palmer L.E."/>
            <person name="de la Bastide M."/>
            <person name="Spiegel L."/>
            <person name="Nascimento L."/>
            <person name="Zutavern T."/>
            <person name="O'Shaughnessy A."/>
            <person name="Dike S."/>
            <person name="Dedhia N."/>
            <person name="Preston R."/>
            <person name="Balija V."/>
            <person name="McCombie W.R."/>
            <person name="Chow T."/>
            <person name="Chen H."/>
            <person name="Chung M."/>
            <person name="Chen C."/>
            <person name="Shaw J."/>
            <person name="Wu H."/>
            <person name="Hsiao K."/>
            <person name="Chao Y."/>
            <person name="Chu M."/>
            <person name="Cheng C."/>
            <person name="Hour A."/>
            <person name="Lee P."/>
            <person name="Lin S."/>
            <person name="Lin Y."/>
            <person name="Liou J."/>
            <person name="Liu S."/>
            <person name="Hsing Y."/>
            <person name="Raghuvanshi S."/>
            <person name="Mohanty A."/>
            <person name="Bharti A.K."/>
            <person name="Gaur A."/>
            <person name="Gupta V."/>
            <person name="Kumar D."/>
            <person name="Ravi V."/>
            <person name="Vij S."/>
            <person name="Kapur A."/>
            <person name="Khurana P."/>
            <person name="Khurana P."/>
            <person name="Khurana J.P."/>
            <person name="Tyagi A.K."/>
            <person name="Gaikwad K."/>
            <person name="Singh A."/>
            <person name="Dalal V."/>
            <person name="Srivastava S."/>
            <person name="Dixit A."/>
            <person name="Pal A.K."/>
            <person name="Ghazi I.A."/>
            <person name="Yadav M."/>
            <person name="Pandit A."/>
            <person name="Bhargava A."/>
            <person name="Sureshbabu K."/>
            <person name="Batra K."/>
            <person name="Sharma T.R."/>
            <person name="Mohapatra T."/>
            <person name="Singh N.K."/>
            <person name="Messing J."/>
            <person name="Nelson A.B."/>
            <person name="Fuks G."/>
            <person name="Kavchok S."/>
            <person name="Keizer G."/>
            <person name="Linton E."/>
            <person name="Llaca V."/>
            <person name="Song R."/>
            <person name="Tanyolac B."/>
            <person name="Young S."/>
            <person name="Ho-Il K."/>
            <person name="Hahn J.H."/>
            <person name="Sangsakoo G."/>
            <person name="Vanavichit A."/>
            <person name="de Mattos Luiz.A.T."/>
            <person name="Zimmer P.D."/>
            <person name="Malone G."/>
            <person name="Dellagostin O."/>
            <person name="de Oliveira A.C."/>
            <person name="Bevan M."/>
            <person name="Bancroft I."/>
            <person name="Minx P."/>
            <person name="Cordum H."/>
            <person name="Wilson R."/>
            <person name="Cheng Z."/>
            <person name="Jin W."/>
            <person name="Jiang J."/>
            <person name="Leong S.A."/>
            <person name="Iwama H."/>
            <person name="Gojobori T."/>
            <person name="Itoh T."/>
            <person name="Niimura Y."/>
            <person name="Fujii Y."/>
            <person name="Habara T."/>
            <person name="Sakai H."/>
            <person name="Sato Y."/>
            <person name="Wilson G."/>
            <person name="Kumar K."/>
            <person name="McCouch S."/>
            <person name="Juretic N."/>
            <person name="Hoen D."/>
            <person name="Wright S."/>
            <person name="Bruskiewich R."/>
            <person name="Bureau T."/>
            <person name="Miyao A."/>
            <person name="Hirochika H."/>
            <person name="Nishikawa T."/>
            <person name="Kadowaki K."/>
            <person name="Sugiura M."/>
            <person name="Burr B."/>
            <person name="Sasaki T."/>
        </authorList>
    </citation>
    <scope>NUCLEOTIDE SEQUENCE [LARGE SCALE GENOMIC DNA]</scope>
    <source>
        <strain evidence="5">cv. Nipponbare</strain>
    </source>
</reference>
<evidence type="ECO:0000256" key="2">
    <source>
        <dbReference type="PROSITE-ProRule" id="PRU01015"/>
    </source>
</evidence>
<proteinExistence type="predicted"/>
<reference evidence="5" key="2">
    <citation type="journal article" date="2008" name="Nucleic Acids Res.">
        <title>The rice annotation project database (RAP-DB): 2008 update.</title>
        <authorList>
            <consortium name="The rice annotation project (RAP)"/>
        </authorList>
    </citation>
    <scope>GENOME REANNOTATION</scope>
    <source>
        <strain evidence="5">cv. Nipponbare</strain>
    </source>
</reference>
<evidence type="ECO:0000256" key="1">
    <source>
        <dbReference type="ARBA" id="ARBA00022691"/>
    </source>
</evidence>
<dbReference type="GO" id="GO:0032259">
    <property type="term" value="P:methylation"/>
    <property type="evidence" value="ECO:0007669"/>
    <property type="project" value="UniProtKB-KW"/>
</dbReference>
<dbReference type="PANTHER" id="PTHR11006">
    <property type="entry name" value="PROTEIN ARGININE N-METHYLTRANSFERASE"/>
    <property type="match status" value="1"/>
</dbReference>
<protein>
    <submittedName>
        <fullName evidence="4">Os04g0677066 protein</fullName>
    </submittedName>
</protein>
<dbReference type="PROSITE" id="PS51678">
    <property type="entry name" value="SAM_MT_PRMT"/>
    <property type="match status" value="1"/>
</dbReference>
<gene>
    <name evidence="4" type="ordered locus">Os04g0677066</name>
</gene>
<name>C7J202_ORYSJ</name>
<dbReference type="GO" id="GO:0016274">
    <property type="term" value="F:protein-arginine N-methyltransferase activity"/>
    <property type="evidence" value="ECO:0007669"/>
    <property type="project" value="InterPro"/>
</dbReference>